<feature type="transmembrane region" description="Helical" evidence="1">
    <location>
        <begin position="257"/>
        <end position="277"/>
    </location>
</feature>
<dbReference type="OrthoDB" id="1375074at2"/>
<feature type="transmembrane region" description="Helical" evidence="1">
    <location>
        <begin position="181"/>
        <end position="201"/>
    </location>
</feature>
<dbReference type="Proteomes" id="UP000318437">
    <property type="component" value="Unassembled WGS sequence"/>
</dbReference>
<accession>A0A5C6CXY7</accession>
<keyword evidence="3" id="KW-1185">Reference proteome</keyword>
<dbReference type="EMBL" id="SJPS01000002">
    <property type="protein sequence ID" value="TWU28351.1"/>
    <property type="molecule type" value="Genomic_DNA"/>
</dbReference>
<feature type="transmembrane region" description="Helical" evidence="1">
    <location>
        <begin position="352"/>
        <end position="374"/>
    </location>
</feature>
<gene>
    <name evidence="2" type="ORF">Pla144_16390</name>
</gene>
<dbReference type="SUPFAM" id="SSF103473">
    <property type="entry name" value="MFS general substrate transporter"/>
    <property type="match status" value="1"/>
</dbReference>
<evidence type="ECO:0000313" key="2">
    <source>
        <dbReference type="EMBL" id="TWU28351.1"/>
    </source>
</evidence>
<proteinExistence type="predicted"/>
<feature type="transmembrane region" description="Helical" evidence="1">
    <location>
        <begin position="286"/>
        <end position="306"/>
    </location>
</feature>
<feature type="transmembrane region" description="Helical" evidence="1">
    <location>
        <begin position="228"/>
        <end position="251"/>
    </location>
</feature>
<sequence length="436" mass="48793">MNKLRNEFLHFLSYPHNMRILLLTNLIYAFVLPVIDIFVGAYVMRNTQDVKMVVIYQLAVYTGIPFTFLVNGFLLQHISIKRLYSAGMLLSGISMAVMMSLGKLSMTGVGVAGLMMGMSFGLFWANRDFLALSTTNDSNRNYYYGLETFFYTNTYVVVPVFIGWFIEGTGLWGWFGGDRVIAYQIVTAMVFLLTIVSSILIHQGRFENPPKSDFIYFRFHWLWNQMQVLAILKGLAQGYIVTAPAMLVMLLVGQEGALGTIQAIGGILSAFLLYFIGRTTKPKHRIIIFTVGLGLFALGGLANALLFNATGVLLFMVCLLLGRPLHDIAYFPIQMQVIDTVSAIEHRNKFAYIFNQEFGFFIGRFTGCGLFILLANNISDTFALRYALLIIGIVQLLSIWVANRVLRGCRESAPSKEAPVQQSSDMILEKQVPGLG</sequence>
<keyword evidence="1" id="KW-1133">Transmembrane helix</keyword>
<organism evidence="2 3">
    <name type="scientific">Bythopirellula polymerisocia</name>
    <dbReference type="NCBI Taxonomy" id="2528003"/>
    <lineage>
        <taxon>Bacteria</taxon>
        <taxon>Pseudomonadati</taxon>
        <taxon>Planctomycetota</taxon>
        <taxon>Planctomycetia</taxon>
        <taxon>Pirellulales</taxon>
        <taxon>Lacipirellulaceae</taxon>
        <taxon>Bythopirellula</taxon>
    </lineage>
</organism>
<evidence type="ECO:0000256" key="1">
    <source>
        <dbReference type="SAM" id="Phobius"/>
    </source>
</evidence>
<dbReference type="Gene3D" id="1.20.1250.20">
    <property type="entry name" value="MFS general substrate transporter like domains"/>
    <property type="match status" value="1"/>
</dbReference>
<feature type="transmembrane region" description="Helical" evidence="1">
    <location>
        <begin position="312"/>
        <end position="331"/>
    </location>
</feature>
<name>A0A5C6CXY7_9BACT</name>
<feature type="transmembrane region" description="Helical" evidence="1">
    <location>
        <begin position="20"/>
        <end position="43"/>
    </location>
</feature>
<feature type="transmembrane region" description="Helical" evidence="1">
    <location>
        <begin position="82"/>
        <end position="101"/>
    </location>
</feature>
<comment type="caution">
    <text evidence="2">The sequence shown here is derived from an EMBL/GenBank/DDBJ whole genome shotgun (WGS) entry which is preliminary data.</text>
</comment>
<keyword evidence="1" id="KW-0812">Transmembrane</keyword>
<feature type="transmembrane region" description="Helical" evidence="1">
    <location>
        <begin position="146"/>
        <end position="166"/>
    </location>
</feature>
<dbReference type="AlphaFoldDB" id="A0A5C6CXY7"/>
<dbReference type="RefSeq" id="WP_146449736.1">
    <property type="nucleotide sequence ID" value="NZ_SJPS01000002.1"/>
</dbReference>
<protein>
    <submittedName>
        <fullName evidence="2">Major Facilitator Superfamily protein</fullName>
    </submittedName>
</protein>
<dbReference type="InterPro" id="IPR036259">
    <property type="entry name" value="MFS_trans_sf"/>
</dbReference>
<feature type="transmembrane region" description="Helical" evidence="1">
    <location>
        <begin position="107"/>
        <end position="125"/>
    </location>
</feature>
<keyword evidence="1" id="KW-0472">Membrane</keyword>
<feature type="transmembrane region" description="Helical" evidence="1">
    <location>
        <begin position="55"/>
        <end position="75"/>
    </location>
</feature>
<feature type="transmembrane region" description="Helical" evidence="1">
    <location>
        <begin position="386"/>
        <end position="406"/>
    </location>
</feature>
<evidence type="ECO:0000313" key="3">
    <source>
        <dbReference type="Proteomes" id="UP000318437"/>
    </source>
</evidence>
<reference evidence="2 3" key="1">
    <citation type="submission" date="2019-02" db="EMBL/GenBank/DDBJ databases">
        <title>Deep-cultivation of Planctomycetes and their phenomic and genomic characterization uncovers novel biology.</title>
        <authorList>
            <person name="Wiegand S."/>
            <person name="Jogler M."/>
            <person name="Boedeker C."/>
            <person name="Pinto D."/>
            <person name="Vollmers J."/>
            <person name="Rivas-Marin E."/>
            <person name="Kohn T."/>
            <person name="Peeters S.H."/>
            <person name="Heuer A."/>
            <person name="Rast P."/>
            <person name="Oberbeckmann S."/>
            <person name="Bunk B."/>
            <person name="Jeske O."/>
            <person name="Meyerdierks A."/>
            <person name="Storesund J.E."/>
            <person name="Kallscheuer N."/>
            <person name="Luecker S."/>
            <person name="Lage O.M."/>
            <person name="Pohl T."/>
            <person name="Merkel B.J."/>
            <person name="Hornburger P."/>
            <person name="Mueller R.-W."/>
            <person name="Bruemmer F."/>
            <person name="Labrenz M."/>
            <person name="Spormann A.M."/>
            <person name="Op Den Camp H."/>
            <person name="Overmann J."/>
            <person name="Amann R."/>
            <person name="Jetten M.S.M."/>
            <person name="Mascher T."/>
            <person name="Medema M.H."/>
            <person name="Devos D.P."/>
            <person name="Kaster A.-K."/>
            <person name="Ovreas L."/>
            <person name="Rohde M."/>
            <person name="Galperin M.Y."/>
            <person name="Jogler C."/>
        </authorList>
    </citation>
    <scope>NUCLEOTIDE SEQUENCE [LARGE SCALE GENOMIC DNA]</scope>
    <source>
        <strain evidence="2 3">Pla144</strain>
    </source>
</reference>